<dbReference type="Gene3D" id="3.30.70.270">
    <property type="match status" value="1"/>
</dbReference>
<dbReference type="InterPro" id="IPR000160">
    <property type="entry name" value="GGDEF_dom"/>
</dbReference>
<dbReference type="CDD" id="cd01949">
    <property type="entry name" value="GGDEF"/>
    <property type="match status" value="1"/>
</dbReference>
<accession>A0A949K8D7</accession>
<dbReference type="Gene3D" id="3.30.450.20">
    <property type="entry name" value="PAS domain"/>
    <property type="match status" value="2"/>
</dbReference>
<name>A0A949K8D7_9FIRM</name>
<dbReference type="InterPro" id="IPR050469">
    <property type="entry name" value="Diguanylate_Cyclase"/>
</dbReference>
<gene>
    <name evidence="3" type="ORF">KTH89_16405</name>
</gene>
<reference evidence="3" key="1">
    <citation type="submission" date="2021-06" db="EMBL/GenBank/DDBJ databases">
        <title>Description of novel taxa of the family Lachnospiraceae.</title>
        <authorList>
            <person name="Chaplin A.V."/>
            <person name="Sokolova S.R."/>
            <person name="Pikina A.P."/>
            <person name="Korzhanova M."/>
            <person name="Belova V."/>
            <person name="Korostin D."/>
            <person name="Efimov B.A."/>
        </authorList>
    </citation>
    <scope>NUCLEOTIDE SEQUENCE</scope>
    <source>
        <strain evidence="3">ASD5720</strain>
    </source>
</reference>
<dbReference type="PANTHER" id="PTHR45138:SF9">
    <property type="entry name" value="DIGUANYLATE CYCLASE DGCM-RELATED"/>
    <property type="match status" value="1"/>
</dbReference>
<evidence type="ECO:0000256" key="1">
    <source>
        <dbReference type="SAM" id="Phobius"/>
    </source>
</evidence>
<dbReference type="NCBIfam" id="TIGR00254">
    <property type="entry name" value="GGDEF"/>
    <property type="match status" value="1"/>
</dbReference>
<dbReference type="GO" id="GO:0052621">
    <property type="term" value="F:diguanylate cyclase activity"/>
    <property type="evidence" value="ECO:0007669"/>
    <property type="project" value="UniProtKB-EC"/>
</dbReference>
<dbReference type="PROSITE" id="PS50887">
    <property type="entry name" value="GGDEF"/>
    <property type="match status" value="1"/>
</dbReference>
<proteinExistence type="predicted"/>
<evidence type="ECO:0000259" key="2">
    <source>
        <dbReference type="PROSITE" id="PS50887"/>
    </source>
</evidence>
<keyword evidence="1" id="KW-1133">Transmembrane helix</keyword>
<dbReference type="EC" id="2.7.7.65" evidence="3"/>
<dbReference type="PANTHER" id="PTHR45138">
    <property type="entry name" value="REGULATORY COMPONENTS OF SENSORY TRANSDUCTION SYSTEM"/>
    <property type="match status" value="1"/>
</dbReference>
<feature type="transmembrane region" description="Helical" evidence="1">
    <location>
        <begin position="289"/>
        <end position="310"/>
    </location>
</feature>
<dbReference type="InterPro" id="IPR029787">
    <property type="entry name" value="Nucleotide_cyclase"/>
</dbReference>
<evidence type="ECO:0000313" key="3">
    <source>
        <dbReference type="EMBL" id="MBU9738127.1"/>
    </source>
</evidence>
<dbReference type="SMART" id="SM00267">
    <property type="entry name" value="GGDEF"/>
    <property type="match status" value="1"/>
</dbReference>
<dbReference type="SUPFAM" id="SSF55073">
    <property type="entry name" value="Nucleotide cyclase"/>
    <property type="match status" value="1"/>
</dbReference>
<dbReference type="Proteomes" id="UP000712157">
    <property type="component" value="Unassembled WGS sequence"/>
</dbReference>
<dbReference type="InterPro" id="IPR043128">
    <property type="entry name" value="Rev_trsase/Diguanyl_cyclase"/>
</dbReference>
<comment type="caution">
    <text evidence="3">The sequence shown here is derived from an EMBL/GenBank/DDBJ whole genome shotgun (WGS) entry which is preliminary data.</text>
</comment>
<keyword evidence="3" id="KW-0548">Nucleotidyltransferase</keyword>
<dbReference type="Pfam" id="PF00990">
    <property type="entry name" value="GGDEF"/>
    <property type="match status" value="1"/>
</dbReference>
<feature type="domain" description="GGDEF" evidence="2">
    <location>
        <begin position="385"/>
        <end position="518"/>
    </location>
</feature>
<organism evidence="3 4">
    <name type="scientific">Diplocloster agilis</name>
    <dbReference type="NCBI Taxonomy" id="2850323"/>
    <lineage>
        <taxon>Bacteria</taxon>
        <taxon>Bacillati</taxon>
        <taxon>Bacillota</taxon>
        <taxon>Clostridia</taxon>
        <taxon>Lachnospirales</taxon>
        <taxon>Lachnospiraceae</taxon>
        <taxon>Diplocloster</taxon>
    </lineage>
</organism>
<keyword evidence="1" id="KW-0472">Membrane</keyword>
<keyword evidence="4" id="KW-1185">Reference proteome</keyword>
<dbReference type="AlphaFoldDB" id="A0A949K8D7"/>
<evidence type="ECO:0000313" key="4">
    <source>
        <dbReference type="Proteomes" id="UP000712157"/>
    </source>
</evidence>
<sequence length="518" mass="57429">MKRKKKNNNKNGKWEISFAPITRYSVVFCAAIFVIVLLGGGVLSVRRMKTDARASLVASHAQISQRVTGTIELLESLASLPEFYDPDIPPIDKVKKLDQMSPYFGYLMICYVDSQIIVYSDGSEPASLASRDYMQRLFSTGQRQVTDSFAAGADGVTLNYTVAVPLFDAENKITGCLFSAIYFDEVVDILSQSAQASSSEVTLIGSQGQIMSSTAGLPYGDSIMDGLRKGMLFGTTTDRLQEQLLAAEPGSFWSFQDGSLYYTTYQRVENTGWDILCAVNFWTTFAETLPALILVAGLTVLICIGLLLFVRRYIAGQMQVVDMLVHSVEELENSIYQNERPEDVDFQEVLRLTSNGLSDSLTGVVTRSVFMNQADALLRKADRNKVQALCFADMDNLKYINDSCGHAGGDIALKSIGYILREYEKKYDGVVGRYGGDEFVMLLTSLDDEKELRSVLNELVLRFQTSVQSGGQSIQVQCSIGVAVYRPGTELEQLIADADEALYYVKQNGKGYYHIHRN</sequence>
<keyword evidence="1" id="KW-0812">Transmembrane</keyword>
<feature type="transmembrane region" description="Helical" evidence="1">
    <location>
        <begin position="21"/>
        <end position="43"/>
    </location>
</feature>
<protein>
    <submittedName>
        <fullName evidence="3">Diguanylate cyclase</fullName>
        <ecNumber evidence="3">2.7.7.65</ecNumber>
    </submittedName>
</protein>
<dbReference type="EMBL" id="JAHQCW010000029">
    <property type="protein sequence ID" value="MBU9738127.1"/>
    <property type="molecule type" value="Genomic_DNA"/>
</dbReference>
<keyword evidence="3" id="KW-0808">Transferase</keyword>
<dbReference type="RefSeq" id="WP_238722414.1">
    <property type="nucleotide sequence ID" value="NZ_JAHQCW010000029.1"/>
</dbReference>